<gene>
    <name evidence="1" type="primary">cas7c</name>
    <name evidence="1" type="ORF">NX720_18740</name>
</gene>
<evidence type="ECO:0000313" key="2">
    <source>
        <dbReference type="Proteomes" id="UP001163255"/>
    </source>
</evidence>
<sequence length="289" mass="32933">MSLSNRYEFVFLFDVTDGNPNGDPDVGNAPRIDPETGHGLVTDVCLKRKVRDYVTLLKGDEPPYSIYVKQKEVLNQLNELAYKAFDIKPEKKKLPKNVDEAKRLTQWMCQNFYDIRTFGQVMTTEVNCGEVYGPVQMKFSRSIDPITDIEHTITRMAVTNEKDMEKGQTMGRKHTIPYALYRCHGYVVASNAEKSGFDESDLELFFTALENLFEHDRSATRGEMSVCGLYVFKHSSPLGNAPAKKLFNTIQVKPVAQDTFPRQFNDYQVTVDQSAVPEGVELIIRYEEA</sequence>
<evidence type="ECO:0000313" key="1">
    <source>
        <dbReference type="EMBL" id="UYM14908.1"/>
    </source>
</evidence>
<name>A0ABY6GS45_9GAMM</name>
<accession>A0ABY6GS45</accession>
<dbReference type="EMBL" id="CP103300">
    <property type="protein sequence ID" value="UYM14908.1"/>
    <property type="molecule type" value="Genomic_DNA"/>
</dbReference>
<protein>
    <submittedName>
        <fullName evidence="1">Type I-C CRISPR-associated protein Cas7/Csd2</fullName>
    </submittedName>
</protein>
<dbReference type="NCBIfam" id="TIGR01595">
    <property type="entry name" value="cas_CT1132"/>
    <property type="match status" value="1"/>
</dbReference>
<reference evidence="1" key="1">
    <citation type="submission" date="2022-10" db="EMBL/GenBank/DDBJ databases">
        <title>Completed Genome Sequence of two octocoral isolated bacterium, Endozoicomonas euniceicola EF212T and Endozoicomonas gorgoniicola PS125T.</title>
        <authorList>
            <person name="Chiou Y.-J."/>
            <person name="Chen Y.-H."/>
        </authorList>
    </citation>
    <scope>NUCLEOTIDE SEQUENCE</scope>
    <source>
        <strain evidence="1">EF212</strain>
    </source>
</reference>
<dbReference type="RefSeq" id="WP_262596644.1">
    <property type="nucleotide sequence ID" value="NZ_CP103300.1"/>
</dbReference>
<keyword evidence="2" id="KW-1185">Reference proteome</keyword>
<dbReference type="InterPro" id="IPR006482">
    <property type="entry name" value="Cas7_Csh2/Csh2"/>
</dbReference>
<dbReference type="Proteomes" id="UP001163255">
    <property type="component" value="Chromosome"/>
</dbReference>
<dbReference type="Pfam" id="PF05107">
    <property type="entry name" value="Cas_Cas7"/>
    <property type="match status" value="1"/>
</dbReference>
<dbReference type="NCBIfam" id="TIGR02589">
    <property type="entry name" value="cas_Csd2"/>
    <property type="match status" value="1"/>
</dbReference>
<dbReference type="InterPro" id="IPR013418">
    <property type="entry name" value="CRISPR-assoc_prot_Cas7/Csd2"/>
</dbReference>
<organism evidence="1 2">
    <name type="scientific">Endozoicomonas euniceicola</name>
    <dbReference type="NCBI Taxonomy" id="1234143"/>
    <lineage>
        <taxon>Bacteria</taxon>
        <taxon>Pseudomonadati</taxon>
        <taxon>Pseudomonadota</taxon>
        <taxon>Gammaproteobacteria</taxon>
        <taxon>Oceanospirillales</taxon>
        <taxon>Endozoicomonadaceae</taxon>
        <taxon>Endozoicomonas</taxon>
    </lineage>
</organism>
<proteinExistence type="predicted"/>